<organism evidence="1 2">
    <name type="scientific">Arctium lappa</name>
    <name type="common">Greater burdock</name>
    <name type="synonym">Lappa major</name>
    <dbReference type="NCBI Taxonomy" id="4217"/>
    <lineage>
        <taxon>Eukaryota</taxon>
        <taxon>Viridiplantae</taxon>
        <taxon>Streptophyta</taxon>
        <taxon>Embryophyta</taxon>
        <taxon>Tracheophyta</taxon>
        <taxon>Spermatophyta</taxon>
        <taxon>Magnoliopsida</taxon>
        <taxon>eudicotyledons</taxon>
        <taxon>Gunneridae</taxon>
        <taxon>Pentapetalae</taxon>
        <taxon>asterids</taxon>
        <taxon>campanulids</taxon>
        <taxon>Asterales</taxon>
        <taxon>Asteraceae</taxon>
        <taxon>Carduoideae</taxon>
        <taxon>Cardueae</taxon>
        <taxon>Arctiinae</taxon>
        <taxon>Arctium</taxon>
    </lineage>
</organism>
<accession>A0ACB8XKU8</accession>
<keyword evidence="2" id="KW-1185">Reference proteome</keyword>
<proteinExistence type="predicted"/>
<dbReference type="Proteomes" id="UP001055879">
    <property type="component" value="Linkage Group LG16"/>
</dbReference>
<evidence type="ECO:0000313" key="1">
    <source>
        <dbReference type="EMBL" id="KAI3669023.1"/>
    </source>
</evidence>
<evidence type="ECO:0000313" key="2">
    <source>
        <dbReference type="Proteomes" id="UP001055879"/>
    </source>
</evidence>
<comment type="caution">
    <text evidence="1">The sequence shown here is derived from an EMBL/GenBank/DDBJ whole genome shotgun (WGS) entry which is preliminary data.</text>
</comment>
<reference evidence="2" key="1">
    <citation type="journal article" date="2022" name="Mol. Ecol. Resour.">
        <title>The genomes of chicory, endive, great burdock and yacon provide insights into Asteraceae palaeo-polyploidization history and plant inulin production.</title>
        <authorList>
            <person name="Fan W."/>
            <person name="Wang S."/>
            <person name="Wang H."/>
            <person name="Wang A."/>
            <person name="Jiang F."/>
            <person name="Liu H."/>
            <person name="Zhao H."/>
            <person name="Xu D."/>
            <person name="Zhang Y."/>
        </authorList>
    </citation>
    <scope>NUCLEOTIDE SEQUENCE [LARGE SCALE GENOMIC DNA]</scope>
    <source>
        <strain evidence="2">cv. Niubang</strain>
    </source>
</reference>
<reference evidence="1 2" key="2">
    <citation type="journal article" date="2022" name="Mol. Ecol. Resour.">
        <title>The genomes of chicory, endive, great burdock and yacon provide insights into Asteraceae paleo-polyploidization history and plant inulin production.</title>
        <authorList>
            <person name="Fan W."/>
            <person name="Wang S."/>
            <person name="Wang H."/>
            <person name="Wang A."/>
            <person name="Jiang F."/>
            <person name="Liu H."/>
            <person name="Zhao H."/>
            <person name="Xu D."/>
            <person name="Zhang Y."/>
        </authorList>
    </citation>
    <scope>NUCLEOTIDE SEQUENCE [LARGE SCALE GENOMIC DNA]</scope>
    <source>
        <strain evidence="2">cv. Niubang</strain>
    </source>
</reference>
<dbReference type="EMBL" id="CM042062">
    <property type="protein sequence ID" value="KAI3669023.1"/>
    <property type="molecule type" value="Genomic_DNA"/>
</dbReference>
<name>A0ACB8XKU8_ARCLA</name>
<gene>
    <name evidence="1" type="ORF">L6452_40242</name>
</gene>
<sequence>MEVKMMEHRCEERENRGLNQSPMTSSSSSRLLIHPHLYLSSQADKQLANLQKNPSLFATYEATLLVQRSFFNTNNHQISSI</sequence>
<protein>
    <submittedName>
        <fullName evidence="1">Uncharacterized protein</fullName>
    </submittedName>
</protein>